<evidence type="ECO:0000259" key="1">
    <source>
        <dbReference type="Pfam" id="PF19834"/>
    </source>
</evidence>
<organism evidence="2 3">
    <name type="scientific">Loktanella gaetbuli</name>
    <dbReference type="NCBI Taxonomy" id="2881335"/>
    <lineage>
        <taxon>Bacteria</taxon>
        <taxon>Pseudomonadati</taxon>
        <taxon>Pseudomonadota</taxon>
        <taxon>Alphaproteobacteria</taxon>
        <taxon>Rhodobacterales</taxon>
        <taxon>Roseobacteraceae</taxon>
        <taxon>Loktanella</taxon>
    </lineage>
</organism>
<keyword evidence="3" id="KW-1185">Reference proteome</keyword>
<protein>
    <submittedName>
        <fullName evidence="2">DUF6314 family protein</fullName>
    </submittedName>
</protein>
<accession>A0ABS8BR04</accession>
<dbReference type="Proteomes" id="UP001138961">
    <property type="component" value="Unassembled WGS sequence"/>
</dbReference>
<proteinExistence type="predicted"/>
<feature type="domain" description="DUF6314" evidence="1">
    <location>
        <begin position="8"/>
        <end position="138"/>
    </location>
</feature>
<dbReference type="Pfam" id="PF19834">
    <property type="entry name" value="DUF6314"/>
    <property type="match status" value="1"/>
</dbReference>
<dbReference type="EMBL" id="JAJATZ010000001">
    <property type="protein sequence ID" value="MCB5197916.1"/>
    <property type="molecule type" value="Genomic_DNA"/>
</dbReference>
<dbReference type="InterPro" id="IPR045632">
    <property type="entry name" value="DUF6314"/>
</dbReference>
<name>A0ABS8BR04_9RHOB</name>
<dbReference type="RefSeq" id="WP_226746974.1">
    <property type="nucleotide sequence ID" value="NZ_JAJATZ010000001.1"/>
</dbReference>
<comment type="caution">
    <text evidence="2">The sequence shown here is derived from an EMBL/GenBank/DDBJ whole genome shotgun (WGS) entry which is preliminary data.</text>
</comment>
<evidence type="ECO:0000313" key="3">
    <source>
        <dbReference type="Proteomes" id="UP001138961"/>
    </source>
</evidence>
<sequence length="139" mass="15441">MTLGQEDFAGTWQIARQIDDRHACQRGTFAGHAVLTPDGAGGLRYHETGVLRLGNGPGFRAERVYLWTFGADGIAVQFSDGRDFHAFTPQGMAAGTDHPCGSDYYRVTYDFTRWPAWQSVWIVTGPAKNYTMTSAYRRG</sequence>
<reference evidence="2" key="1">
    <citation type="submission" date="2021-10" db="EMBL/GenBank/DDBJ databases">
        <title>Loktanella gaetbuli sp. nov., isolated from a tidal flat.</title>
        <authorList>
            <person name="Park S."/>
            <person name="Yoon J.-H."/>
        </authorList>
    </citation>
    <scope>NUCLEOTIDE SEQUENCE</scope>
    <source>
        <strain evidence="2">TSTF-M6</strain>
    </source>
</reference>
<evidence type="ECO:0000313" key="2">
    <source>
        <dbReference type="EMBL" id="MCB5197916.1"/>
    </source>
</evidence>
<gene>
    <name evidence="2" type="ORF">LGQ03_01545</name>
</gene>